<name>U2KZ57_9FIRM</name>
<dbReference type="Pfam" id="PF00675">
    <property type="entry name" value="Peptidase_M16"/>
    <property type="match status" value="1"/>
</dbReference>
<dbReference type="Proteomes" id="UP000016662">
    <property type="component" value="Unassembled WGS sequence"/>
</dbReference>
<comment type="similarity">
    <text evidence="1">Belongs to the peptidase M16 family.</text>
</comment>
<dbReference type="eggNOG" id="COG0612">
    <property type="taxonomic scope" value="Bacteria"/>
</dbReference>
<organism evidence="4 5">
    <name type="scientific">Ruminococcus callidus ATCC 27760</name>
    <dbReference type="NCBI Taxonomy" id="411473"/>
    <lineage>
        <taxon>Bacteria</taxon>
        <taxon>Bacillati</taxon>
        <taxon>Bacillota</taxon>
        <taxon>Clostridia</taxon>
        <taxon>Eubacteriales</taxon>
        <taxon>Oscillospiraceae</taxon>
        <taxon>Ruminococcus</taxon>
    </lineage>
</organism>
<feature type="domain" description="Peptidase M16 N-terminal" evidence="2">
    <location>
        <begin position="25"/>
        <end position="153"/>
    </location>
</feature>
<dbReference type="GO" id="GO:0046872">
    <property type="term" value="F:metal ion binding"/>
    <property type="evidence" value="ECO:0007669"/>
    <property type="project" value="InterPro"/>
</dbReference>
<dbReference type="Pfam" id="PF05193">
    <property type="entry name" value="Peptidase_M16_C"/>
    <property type="match status" value="1"/>
</dbReference>
<proteinExistence type="inferred from homology"/>
<dbReference type="EMBL" id="AWVF01000007">
    <property type="protein sequence ID" value="ERJ97557.1"/>
    <property type="molecule type" value="Genomic_DNA"/>
</dbReference>
<dbReference type="InterPro" id="IPR011249">
    <property type="entry name" value="Metalloenz_LuxS/M16"/>
</dbReference>
<dbReference type="SUPFAM" id="SSF63411">
    <property type="entry name" value="LuxS/MPP-like metallohydrolase"/>
    <property type="match status" value="2"/>
</dbReference>
<evidence type="ECO:0000259" key="3">
    <source>
        <dbReference type="Pfam" id="PF05193"/>
    </source>
</evidence>
<accession>U2KZ57</accession>
<evidence type="ECO:0000313" key="5">
    <source>
        <dbReference type="Proteomes" id="UP000016662"/>
    </source>
</evidence>
<dbReference type="HOGENOM" id="CLU_009902_3_0_9"/>
<comment type="caution">
    <text evidence="4">The sequence shown here is derived from an EMBL/GenBank/DDBJ whole genome shotgun (WGS) entry which is preliminary data.</text>
</comment>
<evidence type="ECO:0000313" key="4">
    <source>
        <dbReference type="EMBL" id="ERJ97557.1"/>
    </source>
</evidence>
<gene>
    <name evidence="4" type="ORF">RUMCAL_00049</name>
</gene>
<dbReference type="AlphaFoldDB" id="U2KZ57"/>
<dbReference type="InterPro" id="IPR050361">
    <property type="entry name" value="MPP/UQCRC_Complex"/>
</dbReference>
<evidence type="ECO:0000259" key="2">
    <source>
        <dbReference type="Pfam" id="PF00675"/>
    </source>
</evidence>
<dbReference type="PATRIC" id="fig|411473.3.peg.45"/>
<dbReference type="InterPro" id="IPR011765">
    <property type="entry name" value="Pept_M16_N"/>
</dbReference>
<feature type="domain" description="Peptidase M16 C-terminal" evidence="3">
    <location>
        <begin position="160"/>
        <end position="320"/>
    </location>
</feature>
<dbReference type="Gene3D" id="3.30.830.10">
    <property type="entry name" value="Metalloenzyme, LuxS/M16 peptidase-like"/>
    <property type="match status" value="2"/>
</dbReference>
<protein>
    <submittedName>
        <fullName evidence="4">Peptidase, M16 family</fullName>
    </submittedName>
</protein>
<dbReference type="STRING" id="411473.RUMCAL_00049"/>
<keyword evidence="5" id="KW-1185">Reference proteome</keyword>
<dbReference type="OrthoDB" id="9811314at2"/>
<sequence>MRFFILERYINPKSQISTYFYPIENAQSITIGWYIRCGSRNDSIEKRGISYLLERFLYSSAPHYEFEKIGGIFDAITDKDYTRFSLKFHPKYLHNALNCFFDFILKPDWNQEKFNIQKDLQLREIERSDMRYDKMLGSLLWNDHSLSYPVIGTKKTVLKLRLDDLISHKKCYYTQKNVAFFAAGNFDENEIVLMNEFLSNAEFPCGVKESFQAPKIGERKPDIKFLNYADNELEVALYFDLNFNVVNRDCVTLLNSILGEGELSCLSSCCYKSKCMYNAYSFVSTHIDSAVLCINYHVKAHDFWMSLNMIIEQIERIKKCKEESLAYNKPFFMDNMWFWLEDTRQFNDYLAWNTYFCGSENFTIKQKIESFKNISCDELNKTANTIFRFCNTSVLICGQTNKIDKTELNDFLRNNLK</sequence>
<evidence type="ECO:0000256" key="1">
    <source>
        <dbReference type="ARBA" id="ARBA00007261"/>
    </source>
</evidence>
<dbReference type="InterPro" id="IPR007863">
    <property type="entry name" value="Peptidase_M16_C"/>
</dbReference>
<dbReference type="PANTHER" id="PTHR11851:SF49">
    <property type="entry name" value="MITOCHONDRIAL-PROCESSING PEPTIDASE SUBUNIT ALPHA"/>
    <property type="match status" value="1"/>
</dbReference>
<dbReference type="PANTHER" id="PTHR11851">
    <property type="entry name" value="METALLOPROTEASE"/>
    <property type="match status" value="1"/>
</dbReference>
<reference evidence="4 5" key="1">
    <citation type="submission" date="2013-07" db="EMBL/GenBank/DDBJ databases">
        <authorList>
            <person name="Weinstock G."/>
            <person name="Sodergren E."/>
            <person name="Wylie T."/>
            <person name="Fulton L."/>
            <person name="Fulton R."/>
            <person name="Fronick C."/>
            <person name="O'Laughlin M."/>
            <person name="Godfrey J."/>
            <person name="Miner T."/>
            <person name="Herter B."/>
            <person name="Appelbaum E."/>
            <person name="Cordes M."/>
            <person name="Lek S."/>
            <person name="Wollam A."/>
            <person name="Pepin K.H."/>
            <person name="Palsikar V.B."/>
            <person name="Mitreva M."/>
            <person name="Wilson R.K."/>
        </authorList>
    </citation>
    <scope>NUCLEOTIDE SEQUENCE [LARGE SCALE GENOMIC DNA]</scope>
    <source>
        <strain evidence="4 5">ATCC 27760</strain>
    </source>
</reference>